<sequence length="111" mass="12451">MSVRLSNPPISILLMRDINSTQDSPYGYIPNFTVSKMFLALFGITTALHLGQCLFYRRWFLLYTVILAGGMEIAGWYGRFWSSRDVTSDAAFSIQSVFTIVAPTPLLAANF</sequence>
<evidence type="ECO:0000256" key="1">
    <source>
        <dbReference type="ARBA" id="ARBA00004141"/>
    </source>
</evidence>
<feature type="transmembrane region" description="Helical" evidence="5">
    <location>
        <begin position="90"/>
        <end position="109"/>
    </location>
</feature>
<protein>
    <submittedName>
        <fullName evidence="6">Envelope glycoprotein</fullName>
    </submittedName>
</protein>
<keyword evidence="3 5" id="KW-1133">Transmembrane helix</keyword>
<evidence type="ECO:0000256" key="3">
    <source>
        <dbReference type="ARBA" id="ARBA00022989"/>
    </source>
</evidence>
<dbReference type="Pfam" id="PF04479">
    <property type="entry name" value="RTA1"/>
    <property type="match status" value="1"/>
</dbReference>
<dbReference type="Proteomes" id="UP001498398">
    <property type="component" value="Unassembled WGS sequence"/>
</dbReference>
<evidence type="ECO:0000313" key="7">
    <source>
        <dbReference type="Proteomes" id="UP001498398"/>
    </source>
</evidence>
<gene>
    <name evidence="6" type="primary">RTA3_3</name>
    <name evidence="6" type="ORF">VKT23_014529</name>
</gene>
<feature type="non-terminal residue" evidence="6">
    <location>
        <position position="111"/>
    </location>
</feature>
<reference evidence="6 7" key="1">
    <citation type="submission" date="2024-01" db="EMBL/GenBank/DDBJ databases">
        <title>A draft genome for the cacao thread blight pathogen Marasmiellus scandens.</title>
        <authorList>
            <person name="Baruah I.K."/>
            <person name="Leung J."/>
            <person name="Bukari Y."/>
            <person name="Amoako-Attah I."/>
            <person name="Meinhardt L.W."/>
            <person name="Bailey B.A."/>
            <person name="Cohen S.P."/>
        </authorList>
    </citation>
    <scope>NUCLEOTIDE SEQUENCE [LARGE SCALE GENOMIC DNA]</scope>
    <source>
        <strain evidence="6 7">GH-19</strain>
    </source>
</reference>
<comment type="subcellular location">
    <subcellularLocation>
        <location evidence="1">Membrane</location>
        <topology evidence="1">Multi-pass membrane protein</topology>
    </subcellularLocation>
</comment>
<evidence type="ECO:0000313" key="6">
    <source>
        <dbReference type="EMBL" id="KAK7446323.1"/>
    </source>
</evidence>
<feature type="transmembrane region" description="Helical" evidence="5">
    <location>
        <begin position="28"/>
        <end position="48"/>
    </location>
</feature>
<accession>A0ABR1J022</accession>
<keyword evidence="6" id="KW-0946">Virion</keyword>
<keyword evidence="4 5" id="KW-0472">Membrane</keyword>
<evidence type="ECO:0000256" key="5">
    <source>
        <dbReference type="SAM" id="Phobius"/>
    </source>
</evidence>
<keyword evidence="2 5" id="KW-0812">Transmembrane</keyword>
<dbReference type="EMBL" id="JBANRG010000044">
    <property type="protein sequence ID" value="KAK7446323.1"/>
    <property type="molecule type" value="Genomic_DNA"/>
</dbReference>
<keyword evidence="6" id="KW-0261">Viral envelope protein</keyword>
<evidence type="ECO:0000256" key="4">
    <source>
        <dbReference type="ARBA" id="ARBA00023136"/>
    </source>
</evidence>
<dbReference type="InterPro" id="IPR007568">
    <property type="entry name" value="RTA1"/>
</dbReference>
<name>A0ABR1J022_9AGAR</name>
<evidence type="ECO:0000256" key="2">
    <source>
        <dbReference type="ARBA" id="ARBA00022692"/>
    </source>
</evidence>
<feature type="transmembrane region" description="Helical" evidence="5">
    <location>
        <begin position="60"/>
        <end position="78"/>
    </location>
</feature>
<dbReference type="PANTHER" id="PTHR31465">
    <property type="entry name" value="PROTEIN RTA1-RELATED"/>
    <property type="match status" value="1"/>
</dbReference>
<dbReference type="PANTHER" id="PTHR31465:SF9">
    <property type="entry name" value="SPHINGOID LONG-CHAIN BASE TRANSPORTER RSB1"/>
    <property type="match status" value="1"/>
</dbReference>
<proteinExistence type="predicted"/>
<organism evidence="6 7">
    <name type="scientific">Marasmiellus scandens</name>
    <dbReference type="NCBI Taxonomy" id="2682957"/>
    <lineage>
        <taxon>Eukaryota</taxon>
        <taxon>Fungi</taxon>
        <taxon>Dikarya</taxon>
        <taxon>Basidiomycota</taxon>
        <taxon>Agaricomycotina</taxon>
        <taxon>Agaricomycetes</taxon>
        <taxon>Agaricomycetidae</taxon>
        <taxon>Agaricales</taxon>
        <taxon>Marasmiineae</taxon>
        <taxon>Omphalotaceae</taxon>
        <taxon>Marasmiellus</taxon>
    </lineage>
</organism>
<keyword evidence="7" id="KW-1185">Reference proteome</keyword>
<comment type="caution">
    <text evidence="6">The sequence shown here is derived from an EMBL/GenBank/DDBJ whole genome shotgun (WGS) entry which is preliminary data.</text>
</comment>